<evidence type="ECO:0000313" key="3">
    <source>
        <dbReference type="EMBL" id="QBZ63337.1"/>
    </source>
</evidence>
<evidence type="ECO:0000313" key="4">
    <source>
        <dbReference type="Proteomes" id="UP000294847"/>
    </source>
</evidence>
<sequence length="224" mass="23998">MRFSTAIISTVAFGLAAASPLVNRMAGGPSVIPGKGFFLAVDGDLREMDPENAASNAWVLSLRRVATGFYAAVIEPRNRDKTQNPTFYINGTLADEQTLKYDIPGAFPLSMTVRADRDVADGEYVVSFRNNDQDNFVAVAKRADGIPVLAPALYGGTWAVCRRDLPTSTGPVSVMMPRAVGAGQSAPEGCVTVSFVSMCTDLAELQPTDGWNHDNVYEIKCVAN</sequence>
<dbReference type="Proteomes" id="UP000294847">
    <property type="component" value="Chromosome 5"/>
</dbReference>
<feature type="chain" id="PRO_5020789715" description="DUF7907 domain-containing protein" evidence="1">
    <location>
        <begin position="19"/>
        <end position="224"/>
    </location>
</feature>
<feature type="signal peptide" evidence="1">
    <location>
        <begin position="1"/>
        <end position="18"/>
    </location>
</feature>
<organism evidence="3 4">
    <name type="scientific">Pyricularia oryzae</name>
    <name type="common">Rice blast fungus</name>
    <name type="synonym">Magnaporthe oryzae</name>
    <dbReference type="NCBI Taxonomy" id="318829"/>
    <lineage>
        <taxon>Eukaryota</taxon>
        <taxon>Fungi</taxon>
        <taxon>Dikarya</taxon>
        <taxon>Ascomycota</taxon>
        <taxon>Pezizomycotina</taxon>
        <taxon>Sordariomycetes</taxon>
        <taxon>Sordariomycetidae</taxon>
        <taxon>Magnaporthales</taxon>
        <taxon>Pyriculariaceae</taxon>
        <taxon>Pyricularia</taxon>
    </lineage>
</organism>
<gene>
    <name evidence="3" type="ORF">PoMZ_12235</name>
</gene>
<dbReference type="AlphaFoldDB" id="A0A4P7NMA6"/>
<dbReference type="EMBL" id="CP034208">
    <property type="protein sequence ID" value="QBZ63337.1"/>
    <property type="molecule type" value="Genomic_DNA"/>
</dbReference>
<feature type="domain" description="DUF7907" evidence="2">
    <location>
        <begin position="37"/>
        <end position="199"/>
    </location>
</feature>
<evidence type="ECO:0000256" key="1">
    <source>
        <dbReference type="SAM" id="SignalP"/>
    </source>
</evidence>
<proteinExistence type="predicted"/>
<reference evidence="3 4" key="1">
    <citation type="journal article" date="2019" name="Mol. Biol. Evol.">
        <title>Blast fungal genomes show frequent chromosomal changes, gene gains and losses, and effector gene turnover.</title>
        <authorList>
            <person name="Gomez Luciano L.B."/>
            <person name="Jason Tsai I."/>
            <person name="Chuma I."/>
            <person name="Tosa Y."/>
            <person name="Chen Y.H."/>
            <person name="Li J.Y."/>
            <person name="Li M.Y."/>
            <person name="Jade Lu M.Y."/>
            <person name="Nakayashiki H."/>
            <person name="Li W.H."/>
        </authorList>
    </citation>
    <scope>NUCLEOTIDE SEQUENCE [LARGE SCALE GENOMIC DNA]</scope>
    <source>
        <strain evidence="3">MZ5-1-6</strain>
    </source>
</reference>
<evidence type="ECO:0000259" key="2">
    <source>
        <dbReference type="Pfam" id="PF25484"/>
    </source>
</evidence>
<dbReference type="InterPro" id="IPR057229">
    <property type="entry name" value="DUF7907"/>
</dbReference>
<accession>A0A4P7NMA6</accession>
<keyword evidence="1" id="KW-0732">Signal</keyword>
<protein>
    <recommendedName>
        <fullName evidence="2">DUF7907 domain-containing protein</fullName>
    </recommendedName>
</protein>
<dbReference type="Pfam" id="PF25484">
    <property type="entry name" value="DUF7907"/>
    <property type="match status" value="1"/>
</dbReference>
<name>A0A4P7NMA6_PYROR</name>